<dbReference type="EMBL" id="FWFX01000011">
    <property type="protein sequence ID" value="SLN61291.1"/>
    <property type="molecule type" value="Genomic_DNA"/>
</dbReference>
<evidence type="ECO:0000313" key="2">
    <source>
        <dbReference type="Proteomes" id="UP000193061"/>
    </source>
</evidence>
<keyword evidence="2" id="KW-1185">Reference proteome</keyword>
<name>A0A1X6ZU68_9RHOB</name>
<dbReference type="AlphaFoldDB" id="A0A1X6ZU68"/>
<proteinExistence type="predicted"/>
<reference evidence="1 2" key="1">
    <citation type="submission" date="2017-03" db="EMBL/GenBank/DDBJ databases">
        <authorList>
            <person name="Afonso C.L."/>
            <person name="Miller P.J."/>
            <person name="Scott M.A."/>
            <person name="Spackman E."/>
            <person name="Goraichik I."/>
            <person name="Dimitrov K.M."/>
            <person name="Suarez D.L."/>
            <person name="Swayne D.E."/>
        </authorList>
    </citation>
    <scope>NUCLEOTIDE SEQUENCE [LARGE SCALE GENOMIC DNA]</scope>
    <source>
        <strain evidence="1 2">CECT 7450</strain>
    </source>
</reference>
<sequence length="94" mass="10876">MTWGVLYPDGSGDYSPEAADFADYEEKITHHFKTVMTEEERAKYDNWVVKFRSEVGRKYLTEGAVLEDFEKPTQLVLPRTPKNLASLFMVHVAF</sequence>
<dbReference type="OrthoDB" id="8660107at2"/>
<dbReference type="RefSeq" id="WP_085806839.1">
    <property type="nucleotide sequence ID" value="NZ_FWFX01000011.1"/>
</dbReference>
<protein>
    <submittedName>
        <fullName evidence="1">Uncharacterized protein</fullName>
    </submittedName>
</protein>
<gene>
    <name evidence="1" type="ORF">ROA7450_03168</name>
</gene>
<accession>A0A1X6ZU68</accession>
<organism evidence="1 2">
    <name type="scientific">Roseovarius albus</name>
    <dbReference type="NCBI Taxonomy" id="1247867"/>
    <lineage>
        <taxon>Bacteria</taxon>
        <taxon>Pseudomonadati</taxon>
        <taxon>Pseudomonadota</taxon>
        <taxon>Alphaproteobacteria</taxon>
        <taxon>Rhodobacterales</taxon>
        <taxon>Roseobacteraceae</taxon>
        <taxon>Roseovarius</taxon>
    </lineage>
</organism>
<dbReference type="Proteomes" id="UP000193061">
    <property type="component" value="Unassembled WGS sequence"/>
</dbReference>
<evidence type="ECO:0000313" key="1">
    <source>
        <dbReference type="EMBL" id="SLN61291.1"/>
    </source>
</evidence>